<sequence length="946" mass="103860">MYVGYWNPLGFSDYSLDEFCPITSNSTFYAAFERNKAKDSDPVQNVTAVFCWPSYYQQRVIAAVDAVSLEPFKVDIVGEKEPLSKDLFNTPRLEELMASNSLGDEVRGDLLPSKSTPDYLDFIARTNLSLSSGPNGAGIVAAMVGLALAVSDRPLEDYLDWKVLSKSYADAYRLMFARAMRDVLDDNFRTTDEVTGQIVATTEAVVLEPVFVYIVESFLGVVSVATIALLYLSLTRKKHLRSNPSTIAAVMAMVAENQPLLSDVEGLDCCTMEEIKKHLGDKRYKLVDDGSTIGIVELDAYQDITGNALLPDLRAQRRDTPSDIAKPVRPIEFRLWVVVPFVSLFITLAICLSVLFVKARMQGLPLPSSNSIVQNLLENYIPTAIATLIEPMWILINRLLCMLQPIEELQSCNARAKKSIDLDYSSLPPQLVFFKALRSKHFVLAAVCAMALLANLLAIAFSGLFNQATIDMRHPTVMKPPFDFKVVPINGSIGPIGGLTFGALSASGAYQGGSGMDQFLLADSYLKKGIPLPAWTDETMFYQPLFLEEANNTNGHQLGARTRAFGAKLECTAVEFGNEFHAGLLGDDILPSVNITITSATGKAVKCSRIGVYMRAGPISNVLGNCVTGPSAAELIFTLVPTANATQEEAAVCMGSVVLGWLRDPNGSCPKAMTGMLNEQNATFVHCRPKLMTGFATIQVDSSGRLQQDVKDLTVEDAADDVFSNDPINLVGQSNEYIFSADSQGWHNDSFADDFINYFITHSVNSSRLVDPKQGLPSFDDIEGPLNKAYSLLFAIWLGINKDKLFIPYETTGLPTLDGWRIEPETRLFMSTPMFIISEVILCTYAIVAIMVYMRRPGQYLARMPTSIASVVALFAASAAVLDMAGTSYLDKKGRAHHLEEVDARYGYGSYIGGGDGRVHIGIEKSPFVRVRSKTTWFEKKVNSFR</sequence>
<dbReference type="PANTHER" id="PTHR37544:SF3">
    <property type="entry name" value="SPRAY"/>
    <property type="match status" value="1"/>
</dbReference>
<evidence type="ECO:0000313" key="2">
    <source>
        <dbReference type="EMBL" id="KAJ4377612.1"/>
    </source>
</evidence>
<dbReference type="OrthoDB" id="3248909at2759"/>
<evidence type="ECO:0000256" key="1">
    <source>
        <dbReference type="SAM" id="Phobius"/>
    </source>
</evidence>
<feature type="transmembrane region" description="Helical" evidence="1">
    <location>
        <begin position="442"/>
        <end position="465"/>
    </location>
</feature>
<accession>A0A9W8YJV9</accession>
<name>A0A9W8YJV9_9PLEO</name>
<feature type="transmembrane region" description="Helical" evidence="1">
    <location>
        <begin position="210"/>
        <end position="232"/>
    </location>
</feature>
<reference evidence="2" key="1">
    <citation type="submission" date="2022-10" db="EMBL/GenBank/DDBJ databases">
        <title>Tapping the CABI collections for fungal endophytes: first genome assemblies for Collariella, Neodidymelliopsis, Ascochyta clinopodiicola, Didymella pomorum, Didymosphaeria variabile, Neocosmospora piperis and Neocucurbitaria cava.</title>
        <authorList>
            <person name="Hill R."/>
        </authorList>
    </citation>
    <scope>NUCLEOTIDE SEQUENCE</scope>
    <source>
        <strain evidence="2">IMI 356814</strain>
    </source>
</reference>
<dbReference type="Pfam" id="PF11915">
    <property type="entry name" value="DUF3433"/>
    <property type="match status" value="1"/>
</dbReference>
<gene>
    <name evidence="2" type="ORF">N0V83_000439</name>
</gene>
<dbReference type="PANTHER" id="PTHR37544">
    <property type="entry name" value="SPRAY-RELATED"/>
    <property type="match status" value="1"/>
</dbReference>
<feature type="transmembrane region" description="Helical" evidence="1">
    <location>
        <begin position="335"/>
        <end position="357"/>
    </location>
</feature>
<protein>
    <submittedName>
        <fullName evidence="2">Uncharacterized protein</fullName>
    </submittedName>
</protein>
<keyword evidence="1" id="KW-0812">Transmembrane</keyword>
<keyword evidence="3" id="KW-1185">Reference proteome</keyword>
<feature type="transmembrane region" description="Helical" evidence="1">
    <location>
        <begin position="834"/>
        <end position="854"/>
    </location>
</feature>
<keyword evidence="1" id="KW-0472">Membrane</keyword>
<organism evidence="2 3">
    <name type="scientific">Neocucurbitaria cava</name>
    <dbReference type="NCBI Taxonomy" id="798079"/>
    <lineage>
        <taxon>Eukaryota</taxon>
        <taxon>Fungi</taxon>
        <taxon>Dikarya</taxon>
        <taxon>Ascomycota</taxon>
        <taxon>Pezizomycotina</taxon>
        <taxon>Dothideomycetes</taxon>
        <taxon>Pleosporomycetidae</taxon>
        <taxon>Pleosporales</taxon>
        <taxon>Pleosporineae</taxon>
        <taxon>Cucurbitariaceae</taxon>
        <taxon>Neocucurbitaria</taxon>
    </lineage>
</organism>
<comment type="caution">
    <text evidence="2">The sequence shown here is derived from an EMBL/GenBank/DDBJ whole genome shotgun (WGS) entry which is preliminary data.</text>
</comment>
<keyword evidence="1" id="KW-1133">Transmembrane helix</keyword>
<dbReference type="Proteomes" id="UP001140560">
    <property type="component" value="Unassembled WGS sequence"/>
</dbReference>
<evidence type="ECO:0000313" key="3">
    <source>
        <dbReference type="Proteomes" id="UP001140560"/>
    </source>
</evidence>
<feature type="transmembrane region" description="Helical" evidence="1">
    <location>
        <begin position="866"/>
        <end position="890"/>
    </location>
</feature>
<dbReference type="AlphaFoldDB" id="A0A9W8YJV9"/>
<dbReference type="InterPro" id="IPR021840">
    <property type="entry name" value="DUF3433"/>
</dbReference>
<proteinExistence type="predicted"/>
<dbReference type="EMBL" id="JAPEUY010000001">
    <property type="protein sequence ID" value="KAJ4377612.1"/>
    <property type="molecule type" value="Genomic_DNA"/>
</dbReference>